<dbReference type="GO" id="GO:0016491">
    <property type="term" value="F:oxidoreductase activity"/>
    <property type="evidence" value="ECO:0007669"/>
    <property type="project" value="UniProtKB-KW"/>
</dbReference>
<dbReference type="RefSeq" id="XP_040733494.1">
    <property type="nucleotide sequence ID" value="XM_040877416.1"/>
</dbReference>
<dbReference type="Pfam" id="PF00106">
    <property type="entry name" value="adh_short"/>
    <property type="match status" value="1"/>
</dbReference>
<comment type="caution">
    <text evidence="5">The sequence shown here is derived from an EMBL/GenBank/DDBJ whole genome shotgun (WGS) entry which is preliminary data.</text>
</comment>
<dbReference type="GeneID" id="63794206"/>
<accession>A0A364KZK7</accession>
<evidence type="ECO:0000256" key="1">
    <source>
        <dbReference type="ARBA" id="ARBA00006484"/>
    </source>
</evidence>
<evidence type="ECO:0000256" key="2">
    <source>
        <dbReference type="ARBA" id="ARBA00022857"/>
    </source>
</evidence>
<comment type="similarity">
    <text evidence="1 4">Belongs to the short-chain dehydrogenases/reductases (SDR) family.</text>
</comment>
<dbReference type="SUPFAM" id="SSF51735">
    <property type="entry name" value="NAD(P)-binding Rossmann-fold domains"/>
    <property type="match status" value="1"/>
</dbReference>
<dbReference type="Gene3D" id="3.40.50.720">
    <property type="entry name" value="NAD(P)-binding Rossmann-like Domain"/>
    <property type="match status" value="1"/>
</dbReference>
<dbReference type="PANTHER" id="PTHR43963:SF6">
    <property type="entry name" value="CHAIN DEHYDROGENASE FAMILY PROTEIN, PUTATIVE (AFU_ORTHOLOGUE AFUA_3G15350)-RELATED"/>
    <property type="match status" value="1"/>
</dbReference>
<evidence type="ECO:0000256" key="3">
    <source>
        <dbReference type="ARBA" id="ARBA00023002"/>
    </source>
</evidence>
<dbReference type="InterPro" id="IPR002347">
    <property type="entry name" value="SDR_fam"/>
</dbReference>
<proteinExistence type="inferred from homology"/>
<reference evidence="5 6" key="1">
    <citation type="journal article" date="2017" name="Biotechnol. Biofuels">
        <title>Differential beta-glucosidase expression as a function of carbon source availability in Talaromyces amestolkiae: a genomic and proteomic approach.</title>
        <authorList>
            <person name="de Eugenio L.I."/>
            <person name="Mendez-Liter J.A."/>
            <person name="Nieto-Dominguez M."/>
            <person name="Alonso L."/>
            <person name="Gil-Munoz J."/>
            <person name="Barriuso J."/>
            <person name="Prieto A."/>
            <person name="Martinez M.J."/>
        </authorList>
    </citation>
    <scope>NUCLEOTIDE SEQUENCE [LARGE SCALE GENOMIC DNA]</scope>
    <source>
        <strain evidence="5 6">CIB</strain>
    </source>
</reference>
<protein>
    <recommendedName>
        <fullName evidence="7">NAD(P)-binding protein</fullName>
    </recommendedName>
</protein>
<keyword evidence="2" id="KW-0521">NADP</keyword>
<dbReference type="OrthoDB" id="191139at2759"/>
<evidence type="ECO:0000313" key="6">
    <source>
        <dbReference type="Proteomes" id="UP000249363"/>
    </source>
</evidence>
<dbReference type="PRINTS" id="PR00081">
    <property type="entry name" value="GDHRDH"/>
</dbReference>
<dbReference type="AlphaFoldDB" id="A0A364KZK7"/>
<dbReference type="PANTHER" id="PTHR43963">
    <property type="entry name" value="CARBONYL REDUCTASE 1-RELATED"/>
    <property type="match status" value="1"/>
</dbReference>
<organism evidence="5 6">
    <name type="scientific">Talaromyces amestolkiae</name>
    <dbReference type="NCBI Taxonomy" id="1196081"/>
    <lineage>
        <taxon>Eukaryota</taxon>
        <taxon>Fungi</taxon>
        <taxon>Dikarya</taxon>
        <taxon>Ascomycota</taxon>
        <taxon>Pezizomycotina</taxon>
        <taxon>Eurotiomycetes</taxon>
        <taxon>Eurotiomycetidae</taxon>
        <taxon>Eurotiales</taxon>
        <taxon>Trichocomaceae</taxon>
        <taxon>Talaromyces</taxon>
        <taxon>Talaromyces sect. Talaromyces</taxon>
    </lineage>
</organism>
<dbReference type="InterPro" id="IPR036291">
    <property type="entry name" value="NAD(P)-bd_dom_sf"/>
</dbReference>
<keyword evidence="3" id="KW-0560">Oxidoreductase</keyword>
<evidence type="ECO:0008006" key="7">
    <source>
        <dbReference type="Google" id="ProtNLM"/>
    </source>
</evidence>
<evidence type="ECO:0000313" key="5">
    <source>
        <dbReference type="EMBL" id="RAO68978.1"/>
    </source>
</evidence>
<dbReference type="PRINTS" id="PR00080">
    <property type="entry name" value="SDRFAMILY"/>
</dbReference>
<evidence type="ECO:0000256" key="4">
    <source>
        <dbReference type="RuleBase" id="RU000363"/>
    </source>
</evidence>
<gene>
    <name evidence="5" type="ORF">BHQ10_004990</name>
</gene>
<dbReference type="STRING" id="1196081.A0A364KZK7"/>
<sequence length="245" mass="26243">MSASHVVLVTGANRGLGLAIVHALATRAPGSTICLGSRSIDAGVKAVQELRQKGVDSIIEVVELDITKDSSIKSATTILRQKYGKIDVLINNAAIAGNPKPDLSDFREAYTSILDTNITSVALVVSHFLPLLSASVEPRVINVSSARASVALQTSGKLPPTASIPYSISKTGLNILTLELAKLYENIRFYCASPGHCRTAFNNYRGKKDPIDGARVIVELAVSESGRYDPGFWEFENDSMSPVAW</sequence>
<dbReference type="EMBL" id="MIKG01000008">
    <property type="protein sequence ID" value="RAO68978.1"/>
    <property type="molecule type" value="Genomic_DNA"/>
</dbReference>
<keyword evidence="6" id="KW-1185">Reference proteome</keyword>
<name>A0A364KZK7_TALAM</name>
<dbReference type="Proteomes" id="UP000249363">
    <property type="component" value="Unassembled WGS sequence"/>
</dbReference>